<dbReference type="GO" id="GO:0030670">
    <property type="term" value="C:phagocytic vesicle membrane"/>
    <property type="evidence" value="ECO:0007669"/>
    <property type="project" value="UniProtKB-ARBA"/>
</dbReference>
<evidence type="ECO:0000313" key="10">
    <source>
        <dbReference type="Proteomes" id="UP000008225"/>
    </source>
</evidence>
<dbReference type="GO" id="GO:0005102">
    <property type="term" value="F:signaling receptor binding"/>
    <property type="evidence" value="ECO:0007669"/>
    <property type="project" value="TreeGrafter"/>
</dbReference>
<keyword evidence="5" id="KW-0472">Membrane</keyword>
<dbReference type="PANTHER" id="PTHR16675:SF251">
    <property type="entry name" value="HLA CLASS I HISTOCOMPATIBILITY ANTIGEN, C ALPHA CHAIN"/>
    <property type="match status" value="1"/>
</dbReference>
<dbReference type="GO" id="GO:0001916">
    <property type="term" value="P:positive regulation of T cell mediated cytotoxicity"/>
    <property type="evidence" value="ECO:0007669"/>
    <property type="project" value="TreeGrafter"/>
</dbReference>
<keyword evidence="6" id="KW-0325">Glycoprotein</keyword>
<proteinExistence type="predicted"/>
<reference evidence="9" key="2">
    <citation type="submission" date="2025-08" db="UniProtKB">
        <authorList>
            <consortium name="Ensembl"/>
        </authorList>
    </citation>
    <scope>IDENTIFICATION</scope>
</reference>
<dbReference type="GO" id="GO:0098553">
    <property type="term" value="C:lumenal side of endoplasmic reticulum membrane"/>
    <property type="evidence" value="ECO:0007669"/>
    <property type="project" value="UniProtKB-ARBA"/>
</dbReference>
<dbReference type="GO" id="GO:0042605">
    <property type="term" value="F:peptide antigen binding"/>
    <property type="evidence" value="ECO:0007669"/>
    <property type="project" value="TreeGrafter"/>
</dbReference>
<evidence type="ECO:0000256" key="7">
    <source>
        <dbReference type="SAM" id="MobiDB-lite"/>
    </source>
</evidence>
<keyword evidence="10" id="KW-1185">Reference proteome</keyword>
<feature type="region of interest" description="Disordered" evidence="7">
    <location>
        <begin position="190"/>
        <end position="243"/>
    </location>
</feature>
<dbReference type="PANTHER" id="PTHR16675">
    <property type="entry name" value="MHC CLASS I-RELATED"/>
    <property type="match status" value="1"/>
</dbReference>
<dbReference type="GO" id="GO:0002486">
    <property type="term" value="P:antigen processing and presentation of endogenous peptide antigen via MHC class I via ER pathway, TAP-independent"/>
    <property type="evidence" value="ECO:0007669"/>
    <property type="project" value="TreeGrafter"/>
</dbReference>
<dbReference type="GO" id="GO:0042612">
    <property type="term" value="C:MHC class I protein complex"/>
    <property type="evidence" value="ECO:0007669"/>
    <property type="project" value="UniProtKB-KW"/>
</dbReference>
<dbReference type="GO" id="GO:0002476">
    <property type="term" value="P:antigen processing and presentation of endogenous peptide antigen via MHC class Ib"/>
    <property type="evidence" value="ECO:0007669"/>
    <property type="project" value="TreeGrafter"/>
</dbReference>
<dbReference type="GeneTree" id="ENSGT01120000271826"/>
<evidence type="ECO:0000256" key="4">
    <source>
        <dbReference type="ARBA" id="ARBA00022859"/>
    </source>
</evidence>
<evidence type="ECO:0000313" key="9">
    <source>
        <dbReference type="Ensembl" id="ENSCJAP00000079607.1"/>
    </source>
</evidence>
<feature type="domain" description="MHC class I-like antigen recognition-like" evidence="8">
    <location>
        <begin position="101"/>
        <end position="189"/>
    </location>
</feature>
<dbReference type="Gene3D" id="3.30.500.10">
    <property type="entry name" value="MHC class I-like antigen recognition-like"/>
    <property type="match status" value="1"/>
</dbReference>
<dbReference type="InterPro" id="IPR011161">
    <property type="entry name" value="MHC_I-like_Ag-recog"/>
</dbReference>
<name>A0A8I3ZYI1_CALJA</name>
<dbReference type="GO" id="GO:0009897">
    <property type="term" value="C:external side of plasma membrane"/>
    <property type="evidence" value="ECO:0007669"/>
    <property type="project" value="TreeGrafter"/>
</dbReference>
<evidence type="ECO:0000256" key="1">
    <source>
        <dbReference type="ARBA" id="ARBA00004167"/>
    </source>
</evidence>
<sequence length="243" mass="26647">AWVSGCQAPRAASALGRCSVVDSPLPCVSLLLPTCVGPSSRILTRRPQFPLPLGIGFLEKTIPTYSPGLGFSPDTEAGVVVPRTLLLLFSGTLDLTETRAGSHSLRYFGTALSRPGYGEPCFIAVGYVDDTQFVGFDSDAESPRMEPREPWVEQEGQEYWDRETRRAMAKAQTFRGNLRILRGYYNQSDYNHSEADKRPLPSPTDSPGPPESPGPRSTPGLRDPPRPSTQESSRRLYPVSFSV</sequence>
<dbReference type="InterPro" id="IPR011162">
    <property type="entry name" value="MHC_I/II-like_Ag-recog"/>
</dbReference>
<dbReference type="SUPFAM" id="SSF54452">
    <property type="entry name" value="MHC antigen-recognition domain"/>
    <property type="match status" value="1"/>
</dbReference>
<dbReference type="InterPro" id="IPR037055">
    <property type="entry name" value="MHC_I-like_Ag-recog_sf"/>
</dbReference>
<organism evidence="9 10">
    <name type="scientific">Callithrix jacchus</name>
    <name type="common">White-tufted-ear marmoset</name>
    <name type="synonym">Simia Jacchus</name>
    <dbReference type="NCBI Taxonomy" id="9483"/>
    <lineage>
        <taxon>Eukaryota</taxon>
        <taxon>Metazoa</taxon>
        <taxon>Chordata</taxon>
        <taxon>Craniata</taxon>
        <taxon>Vertebrata</taxon>
        <taxon>Euteleostomi</taxon>
        <taxon>Mammalia</taxon>
        <taxon>Eutheria</taxon>
        <taxon>Euarchontoglires</taxon>
        <taxon>Primates</taxon>
        <taxon>Haplorrhini</taxon>
        <taxon>Platyrrhini</taxon>
        <taxon>Cebidae</taxon>
        <taxon>Callitrichinae</taxon>
        <taxon>Callithrix</taxon>
        <taxon>Callithrix</taxon>
    </lineage>
</organism>
<dbReference type="AlphaFoldDB" id="A0A8I3ZYI1"/>
<keyword evidence="2" id="KW-0490">MHC I</keyword>
<dbReference type="Proteomes" id="UP000008225">
    <property type="component" value="Chromosome 4"/>
</dbReference>
<keyword evidence="3" id="KW-0732">Signal</keyword>
<evidence type="ECO:0000256" key="3">
    <source>
        <dbReference type="ARBA" id="ARBA00022729"/>
    </source>
</evidence>
<reference evidence="9" key="3">
    <citation type="submission" date="2025-09" db="UniProtKB">
        <authorList>
            <consortium name="Ensembl"/>
        </authorList>
    </citation>
    <scope>IDENTIFICATION</scope>
</reference>
<evidence type="ECO:0000256" key="6">
    <source>
        <dbReference type="ARBA" id="ARBA00023180"/>
    </source>
</evidence>
<keyword evidence="4" id="KW-0391">Immunity</keyword>
<dbReference type="OMA" id="MELRAPW"/>
<protein>
    <recommendedName>
        <fullName evidence="8">MHC class I-like antigen recognition-like domain-containing protein</fullName>
    </recommendedName>
</protein>
<dbReference type="Ensembl" id="ENSCJAT00000141926.1">
    <property type="protein sequence ID" value="ENSCJAP00000079607.1"/>
    <property type="gene ID" value="ENSCJAG00000073373.1"/>
</dbReference>
<evidence type="ECO:0000256" key="5">
    <source>
        <dbReference type="ARBA" id="ARBA00023136"/>
    </source>
</evidence>
<dbReference type="GO" id="GO:0006955">
    <property type="term" value="P:immune response"/>
    <property type="evidence" value="ECO:0007669"/>
    <property type="project" value="TreeGrafter"/>
</dbReference>
<dbReference type="InterPro" id="IPR050208">
    <property type="entry name" value="MHC_class-I_related"/>
</dbReference>
<accession>A0A8I3ZYI1</accession>
<reference evidence="9 10" key="1">
    <citation type="submission" date="2009-03" db="EMBL/GenBank/DDBJ databases">
        <authorList>
            <person name="Warren W."/>
            <person name="Ye L."/>
            <person name="Minx P."/>
            <person name="Worley K."/>
            <person name="Gibbs R."/>
            <person name="Wilson R.K."/>
        </authorList>
    </citation>
    <scope>NUCLEOTIDE SEQUENCE [LARGE SCALE GENOMIC DNA]</scope>
</reference>
<dbReference type="Pfam" id="PF00129">
    <property type="entry name" value="MHC_I"/>
    <property type="match status" value="1"/>
</dbReference>
<evidence type="ECO:0000256" key="2">
    <source>
        <dbReference type="ARBA" id="ARBA00022451"/>
    </source>
</evidence>
<evidence type="ECO:0000259" key="8">
    <source>
        <dbReference type="Pfam" id="PF00129"/>
    </source>
</evidence>
<dbReference type="FunFam" id="3.30.500.10:FF:000013">
    <property type="entry name" value="Histocompatibility 2, blastocyst"/>
    <property type="match status" value="1"/>
</dbReference>
<dbReference type="GO" id="GO:0005615">
    <property type="term" value="C:extracellular space"/>
    <property type="evidence" value="ECO:0007669"/>
    <property type="project" value="TreeGrafter"/>
</dbReference>
<feature type="compositionally biased region" description="Pro residues" evidence="7">
    <location>
        <begin position="200"/>
        <end position="213"/>
    </location>
</feature>
<comment type="subcellular location">
    <subcellularLocation>
        <location evidence="1">Membrane</location>
        <topology evidence="1">Single-pass membrane protein</topology>
    </subcellularLocation>
</comment>